<keyword evidence="1" id="KW-0732">Signal</keyword>
<dbReference type="EMBL" id="FXBL01000004">
    <property type="protein sequence ID" value="SMH53371.1"/>
    <property type="molecule type" value="Genomic_DNA"/>
</dbReference>
<evidence type="ECO:0000313" key="2">
    <source>
        <dbReference type="EMBL" id="SMH53371.1"/>
    </source>
</evidence>
<reference evidence="3" key="1">
    <citation type="submission" date="2017-04" db="EMBL/GenBank/DDBJ databases">
        <authorList>
            <person name="Varghese N."/>
            <person name="Submissions S."/>
        </authorList>
    </citation>
    <scope>NUCLEOTIDE SEQUENCE [LARGE SCALE GENOMIC DNA]</scope>
    <source>
        <strain evidence="3">B5P</strain>
    </source>
</reference>
<feature type="signal peptide" evidence="1">
    <location>
        <begin position="1"/>
        <end position="19"/>
    </location>
</feature>
<name>A0A1X7PN78_9HYPH</name>
<proteinExistence type="predicted"/>
<evidence type="ECO:0008006" key="4">
    <source>
        <dbReference type="Google" id="ProtNLM"/>
    </source>
</evidence>
<accession>A0A1X7PN78</accession>
<dbReference type="InterPro" id="IPR025145">
    <property type="entry name" value="DUF4087"/>
</dbReference>
<feature type="chain" id="PRO_5012236989" description="DUF4087 domain-containing protein" evidence="1">
    <location>
        <begin position="20"/>
        <end position="118"/>
    </location>
</feature>
<dbReference type="Pfam" id="PF13316">
    <property type="entry name" value="DUF4087"/>
    <property type="match status" value="1"/>
</dbReference>
<protein>
    <recommendedName>
        <fullName evidence="4">DUF4087 domain-containing protein</fullName>
    </recommendedName>
</protein>
<keyword evidence="3" id="KW-1185">Reference proteome</keyword>
<dbReference type="Proteomes" id="UP000193083">
    <property type="component" value="Unassembled WGS sequence"/>
</dbReference>
<dbReference type="OrthoDB" id="339834at2"/>
<evidence type="ECO:0000256" key="1">
    <source>
        <dbReference type="SAM" id="SignalP"/>
    </source>
</evidence>
<sequence>MKLPLAAAFLTLATISAGAAENRCGWLVNPTPGNYWLTDKDATWILATQGIEAPDAVMLNLPAFDEKEYVAANGSYGYGCACISVDVDTANNKVLRVYSGKTLPLKRCKADKTLPSPY</sequence>
<dbReference type="RefSeq" id="WP_085466495.1">
    <property type="nucleotide sequence ID" value="NZ_FXBL01000004.1"/>
</dbReference>
<gene>
    <name evidence="2" type="ORF">SAMN02982922_4846</name>
</gene>
<evidence type="ECO:0000313" key="3">
    <source>
        <dbReference type="Proteomes" id="UP000193083"/>
    </source>
</evidence>
<dbReference type="AlphaFoldDB" id="A0A1X7PN78"/>
<organism evidence="2 3">
    <name type="scientific">Mesorhizobium australicum</name>
    <dbReference type="NCBI Taxonomy" id="536018"/>
    <lineage>
        <taxon>Bacteria</taxon>
        <taxon>Pseudomonadati</taxon>
        <taxon>Pseudomonadota</taxon>
        <taxon>Alphaproteobacteria</taxon>
        <taxon>Hyphomicrobiales</taxon>
        <taxon>Phyllobacteriaceae</taxon>
        <taxon>Mesorhizobium</taxon>
    </lineage>
</organism>